<gene>
    <name evidence="7" type="ORF">C4532_00785</name>
</gene>
<comment type="caution">
    <text evidence="7">The sequence shown here is derived from an EMBL/GenBank/DDBJ whole genome shotgun (WGS) entry which is preliminary data.</text>
</comment>
<dbReference type="GO" id="GO:0000455">
    <property type="term" value="P:enzyme-directed rRNA pseudouridine synthesis"/>
    <property type="evidence" value="ECO:0007669"/>
    <property type="project" value="UniProtKB-ARBA"/>
</dbReference>
<dbReference type="PANTHER" id="PTHR47683">
    <property type="entry name" value="PSEUDOURIDINE SYNTHASE FAMILY PROTEIN-RELATED"/>
    <property type="match status" value="1"/>
</dbReference>
<dbReference type="Gene3D" id="3.30.70.580">
    <property type="entry name" value="Pseudouridine synthase I, catalytic domain, N-terminal subdomain"/>
    <property type="match status" value="1"/>
</dbReference>
<name>A0A419F9C4_9BACT</name>
<dbReference type="GO" id="GO:0003723">
    <property type="term" value="F:RNA binding"/>
    <property type="evidence" value="ECO:0007669"/>
    <property type="project" value="UniProtKB-KW"/>
</dbReference>
<dbReference type="Pfam" id="PF00849">
    <property type="entry name" value="PseudoU_synth_2"/>
    <property type="match status" value="1"/>
</dbReference>
<evidence type="ECO:0000256" key="1">
    <source>
        <dbReference type="ARBA" id="ARBA00008348"/>
    </source>
</evidence>
<keyword evidence="3 5" id="KW-0413">Isomerase</keyword>
<dbReference type="FunFam" id="3.30.70.1560:FF:000001">
    <property type="entry name" value="Pseudouridine synthase"/>
    <property type="match status" value="1"/>
</dbReference>
<dbReference type="InterPro" id="IPR042092">
    <property type="entry name" value="PsdUridine_s_RsuA/RluB/E/F_cat"/>
</dbReference>
<dbReference type="PROSITE" id="PS01149">
    <property type="entry name" value="PSI_RSU"/>
    <property type="match status" value="1"/>
</dbReference>
<dbReference type="InterPro" id="IPR006145">
    <property type="entry name" value="PsdUridine_synth_RsuA/RluA"/>
</dbReference>
<dbReference type="InterPro" id="IPR002942">
    <property type="entry name" value="S4_RNA-bd"/>
</dbReference>
<evidence type="ECO:0000259" key="6">
    <source>
        <dbReference type="SMART" id="SM00363"/>
    </source>
</evidence>
<dbReference type="EMBL" id="QZKI01000005">
    <property type="protein sequence ID" value="RJP75296.1"/>
    <property type="molecule type" value="Genomic_DNA"/>
</dbReference>
<evidence type="ECO:0000256" key="2">
    <source>
        <dbReference type="ARBA" id="ARBA00022884"/>
    </source>
</evidence>
<evidence type="ECO:0000256" key="5">
    <source>
        <dbReference type="RuleBase" id="RU003887"/>
    </source>
</evidence>
<reference evidence="7 8" key="1">
    <citation type="journal article" date="2017" name="ISME J.">
        <title>Energy and carbon metabolisms in a deep terrestrial subsurface fluid microbial community.</title>
        <authorList>
            <person name="Momper L."/>
            <person name="Jungbluth S.P."/>
            <person name="Lee M.D."/>
            <person name="Amend J.P."/>
        </authorList>
    </citation>
    <scope>NUCLEOTIDE SEQUENCE [LARGE SCALE GENOMIC DNA]</scope>
    <source>
        <strain evidence="7">SURF_17</strain>
    </source>
</reference>
<dbReference type="GO" id="GO:0005829">
    <property type="term" value="C:cytosol"/>
    <property type="evidence" value="ECO:0007669"/>
    <property type="project" value="UniProtKB-ARBA"/>
</dbReference>
<comment type="similarity">
    <text evidence="1 5">Belongs to the pseudouridine synthase RsuA family.</text>
</comment>
<dbReference type="PANTHER" id="PTHR47683:SF2">
    <property type="entry name" value="RNA-BINDING S4 DOMAIN-CONTAINING PROTEIN"/>
    <property type="match status" value="1"/>
</dbReference>
<dbReference type="InterPro" id="IPR036986">
    <property type="entry name" value="S4_RNA-bd_sf"/>
</dbReference>
<evidence type="ECO:0000313" key="8">
    <source>
        <dbReference type="Proteomes" id="UP000285961"/>
    </source>
</evidence>
<dbReference type="SUPFAM" id="SSF55120">
    <property type="entry name" value="Pseudouridine synthase"/>
    <property type="match status" value="1"/>
</dbReference>
<dbReference type="NCBIfam" id="TIGR00093">
    <property type="entry name" value="pseudouridine synthase"/>
    <property type="match status" value="1"/>
</dbReference>
<dbReference type="GO" id="GO:0120159">
    <property type="term" value="F:rRNA pseudouridine synthase activity"/>
    <property type="evidence" value="ECO:0007669"/>
    <property type="project" value="UniProtKB-ARBA"/>
</dbReference>
<dbReference type="Pfam" id="PF01479">
    <property type="entry name" value="S4"/>
    <property type="match status" value="1"/>
</dbReference>
<dbReference type="Gene3D" id="3.30.70.1560">
    <property type="entry name" value="Alpha-L RNA-binding motif"/>
    <property type="match status" value="1"/>
</dbReference>
<dbReference type="PROSITE" id="PS50889">
    <property type="entry name" value="S4"/>
    <property type="match status" value="1"/>
</dbReference>
<dbReference type="InterPro" id="IPR020094">
    <property type="entry name" value="TruA/RsuA/RluB/E/F_N"/>
</dbReference>
<dbReference type="InterPro" id="IPR050343">
    <property type="entry name" value="RsuA_PseudoU_synthase"/>
</dbReference>
<dbReference type="Proteomes" id="UP000285961">
    <property type="component" value="Unassembled WGS sequence"/>
</dbReference>
<dbReference type="EC" id="5.4.99.-" evidence="5"/>
<dbReference type="CDD" id="cd00165">
    <property type="entry name" value="S4"/>
    <property type="match status" value="1"/>
</dbReference>
<dbReference type="InterPro" id="IPR020103">
    <property type="entry name" value="PsdUridine_synth_cat_dom_sf"/>
</dbReference>
<evidence type="ECO:0000313" key="7">
    <source>
        <dbReference type="EMBL" id="RJP75296.1"/>
    </source>
</evidence>
<proteinExistence type="inferred from homology"/>
<dbReference type="InterPro" id="IPR018496">
    <property type="entry name" value="PsdUridine_synth_RsuA/RluB_CS"/>
</dbReference>
<dbReference type="CDD" id="cd02870">
    <property type="entry name" value="PseudoU_synth_RsuA_like"/>
    <property type="match status" value="1"/>
</dbReference>
<evidence type="ECO:0000256" key="3">
    <source>
        <dbReference type="ARBA" id="ARBA00023235"/>
    </source>
</evidence>
<feature type="domain" description="RNA-binding S4" evidence="6">
    <location>
        <begin position="1"/>
        <end position="69"/>
    </location>
</feature>
<dbReference type="SMART" id="SM00363">
    <property type="entry name" value="S4"/>
    <property type="match status" value="1"/>
</dbReference>
<dbReference type="Gene3D" id="3.10.290.10">
    <property type="entry name" value="RNA-binding S4 domain"/>
    <property type="match status" value="1"/>
</dbReference>
<organism evidence="7 8">
    <name type="scientific">Candidatus Abyssobacteria bacterium SURF_17</name>
    <dbReference type="NCBI Taxonomy" id="2093361"/>
    <lineage>
        <taxon>Bacteria</taxon>
        <taxon>Pseudomonadati</taxon>
        <taxon>Candidatus Hydrogenedentota</taxon>
        <taxon>Candidatus Abyssobacteria</taxon>
    </lineage>
</organism>
<dbReference type="SUPFAM" id="SSF55174">
    <property type="entry name" value="Alpha-L RNA-binding motif"/>
    <property type="match status" value="1"/>
</dbReference>
<sequence length="237" mass="26207">MRLHRFLALAGVASRRKCEQLIAAGRISVNGSVMRTLGTSVNPEHDSVTLDGEHVTIEQKVYVLIHKPQGYLTSVTDARGRHTVSELVSTLPVRLYPVGRLDMDTEGVLLMTNDGELCHRLTHPRFGVEKTYHAEVLGKPSTEALEKLRTGVDIRNGKTSPARVKLLKVGREQSTLEIIIHEGRKRQVKRMCKAIGHPVVRLKRVEFGGIRLGNLTPGSYRLLSPSEVASLKKTAGL</sequence>
<accession>A0A419F9C4</accession>
<dbReference type="AlphaFoldDB" id="A0A419F9C4"/>
<dbReference type="InterPro" id="IPR000748">
    <property type="entry name" value="PsdUridine_synth_RsuA/RluB/E/F"/>
</dbReference>
<evidence type="ECO:0000256" key="4">
    <source>
        <dbReference type="PROSITE-ProRule" id="PRU00182"/>
    </source>
</evidence>
<keyword evidence="2 4" id="KW-0694">RNA-binding</keyword>
<protein>
    <recommendedName>
        <fullName evidence="5">Pseudouridine synthase</fullName>
        <ecNumber evidence="5">5.4.99.-</ecNumber>
    </recommendedName>
</protein>
<dbReference type="FunFam" id="3.10.290.10:FF:000003">
    <property type="entry name" value="Pseudouridine synthase"/>
    <property type="match status" value="1"/>
</dbReference>